<accession>A0A5J9WBG3</accession>
<dbReference type="Pfam" id="PF07762">
    <property type="entry name" value="DUF1618"/>
    <property type="match status" value="1"/>
</dbReference>
<evidence type="ECO:0000313" key="2">
    <source>
        <dbReference type="EMBL" id="TVU44654.1"/>
    </source>
</evidence>
<dbReference type="Proteomes" id="UP000324897">
    <property type="component" value="Chromosome 5"/>
</dbReference>
<proteinExistence type="predicted"/>
<comment type="caution">
    <text evidence="2">The sequence shown here is derived from an EMBL/GenBank/DDBJ whole genome shotgun (WGS) entry which is preliminary data.</text>
</comment>
<keyword evidence="3" id="KW-1185">Reference proteome</keyword>
<reference evidence="2 3" key="1">
    <citation type="journal article" date="2019" name="Sci. Rep.">
        <title>A high-quality genome of Eragrostis curvula grass provides insights into Poaceae evolution and supports new strategies to enhance forage quality.</title>
        <authorList>
            <person name="Carballo J."/>
            <person name="Santos B.A.C.M."/>
            <person name="Zappacosta D."/>
            <person name="Garbus I."/>
            <person name="Selva J.P."/>
            <person name="Gallo C.A."/>
            <person name="Diaz A."/>
            <person name="Albertini E."/>
            <person name="Caccamo M."/>
            <person name="Echenique V."/>
        </authorList>
    </citation>
    <scope>NUCLEOTIDE SEQUENCE [LARGE SCALE GENOMIC DNA]</scope>
    <source>
        <strain evidence="3">cv. Victoria</strain>
        <tissue evidence="2">Leaf</tissue>
    </source>
</reference>
<protein>
    <recommendedName>
        <fullName evidence="1">DUF1618 domain-containing protein</fullName>
    </recommendedName>
</protein>
<dbReference type="AlphaFoldDB" id="A0A5J9WBG3"/>
<feature type="domain" description="DUF1618" evidence="1">
    <location>
        <begin position="150"/>
        <end position="243"/>
    </location>
</feature>
<dbReference type="PANTHER" id="PTHR33074:SF99">
    <property type="entry name" value="DUF1618 DOMAIN-CONTAINING PROTEIN"/>
    <property type="match status" value="1"/>
</dbReference>
<dbReference type="InterPro" id="IPR011676">
    <property type="entry name" value="DUF1618"/>
</dbReference>
<dbReference type="EMBL" id="RWGY01000004">
    <property type="protein sequence ID" value="TVU44654.1"/>
    <property type="molecule type" value="Genomic_DNA"/>
</dbReference>
<dbReference type="OrthoDB" id="693195at2759"/>
<evidence type="ECO:0000259" key="1">
    <source>
        <dbReference type="Pfam" id="PF07762"/>
    </source>
</evidence>
<dbReference type="PANTHER" id="PTHR33074">
    <property type="entry name" value="EXPRESSED PROTEIN-RELATED"/>
    <property type="match status" value="1"/>
</dbReference>
<gene>
    <name evidence="2" type="ORF">EJB05_04100</name>
</gene>
<name>A0A5J9WBG3_9POAL</name>
<sequence length="345" mass="38333">LFDSSVILADADLASTGAAAIATSKTSNGRDVRVSLCRLGPPPSTSWVQLYTDDEVSTNPTIVSADGDHLLIHMIVAIKGMFKAKYPHNFFVYRADLDRPCLWPLPPPSGLITRSDHTGIARNGEGFVVANFSNCFVVDEATMSEVEVAVLWIYRTVSNCRGHLLFVDVNNGRDNRCVIRDDDSSRCSITTWTLRMPELEWELDTTLLLIQDLWSSRSYRDSHLPRTVPTFPVVSLREANVVYFVVKDDEPGYYVMAWVVTVDMEKKSLERHELYRNPVKGSGIDITNVFLDHPLVAAAMSSNLSLDVSEQNSIAAGAGKHISCTVLDTTTSVPQGETKFHYVFQ</sequence>
<evidence type="ECO:0000313" key="3">
    <source>
        <dbReference type="Proteomes" id="UP000324897"/>
    </source>
</evidence>
<feature type="non-terminal residue" evidence="2">
    <location>
        <position position="1"/>
    </location>
</feature>
<organism evidence="2 3">
    <name type="scientific">Eragrostis curvula</name>
    <name type="common">weeping love grass</name>
    <dbReference type="NCBI Taxonomy" id="38414"/>
    <lineage>
        <taxon>Eukaryota</taxon>
        <taxon>Viridiplantae</taxon>
        <taxon>Streptophyta</taxon>
        <taxon>Embryophyta</taxon>
        <taxon>Tracheophyta</taxon>
        <taxon>Spermatophyta</taxon>
        <taxon>Magnoliopsida</taxon>
        <taxon>Liliopsida</taxon>
        <taxon>Poales</taxon>
        <taxon>Poaceae</taxon>
        <taxon>PACMAD clade</taxon>
        <taxon>Chloridoideae</taxon>
        <taxon>Eragrostideae</taxon>
        <taxon>Eragrostidinae</taxon>
        <taxon>Eragrostis</taxon>
    </lineage>
</organism>